<organism evidence="1">
    <name type="scientific">Medicago truncatula</name>
    <name type="common">Barrel medic</name>
    <name type="synonym">Medicago tribuloides</name>
    <dbReference type="NCBI Taxonomy" id="3880"/>
    <lineage>
        <taxon>Eukaryota</taxon>
        <taxon>Viridiplantae</taxon>
        <taxon>Streptophyta</taxon>
        <taxon>Embryophyta</taxon>
        <taxon>Tracheophyta</taxon>
        <taxon>Spermatophyta</taxon>
        <taxon>Magnoliopsida</taxon>
        <taxon>eudicotyledons</taxon>
        <taxon>Gunneridae</taxon>
        <taxon>Pentapetalae</taxon>
        <taxon>rosids</taxon>
        <taxon>fabids</taxon>
        <taxon>Fabales</taxon>
        <taxon>Fabaceae</taxon>
        <taxon>Papilionoideae</taxon>
        <taxon>50 kb inversion clade</taxon>
        <taxon>NPAAA clade</taxon>
        <taxon>Hologalegina</taxon>
        <taxon>IRL clade</taxon>
        <taxon>Trifolieae</taxon>
        <taxon>Medicago</taxon>
    </lineage>
</organism>
<dbReference type="EMBL" id="PSQE01000003">
    <property type="protein sequence ID" value="RHN67221.1"/>
    <property type="molecule type" value="Genomic_DNA"/>
</dbReference>
<accession>A0A396IR63</accession>
<dbReference type="Proteomes" id="UP000265566">
    <property type="component" value="Chromosome 3"/>
</dbReference>
<proteinExistence type="predicted"/>
<gene>
    <name evidence="1" type="ORF">MtrunA17_Chr3g0100381</name>
</gene>
<dbReference type="AlphaFoldDB" id="A0A396IR63"/>
<sequence length="84" mass="9463">MPLVDVMDELILENTNDNAISILEPVQSDNVNVESRFTRPNLATLEHMETIASIAHNDLETNDQKVDFGIPFTTYISKSQKNNT</sequence>
<comment type="caution">
    <text evidence="1">The sequence shown here is derived from an EMBL/GenBank/DDBJ whole genome shotgun (WGS) entry which is preliminary data.</text>
</comment>
<reference evidence="1" key="1">
    <citation type="journal article" date="2018" name="Nat. Plants">
        <title>Whole-genome landscape of Medicago truncatula symbiotic genes.</title>
        <authorList>
            <person name="Pecrix Y."/>
            <person name="Gamas P."/>
            <person name="Carrere S."/>
        </authorList>
    </citation>
    <scope>NUCLEOTIDE SEQUENCE</scope>
    <source>
        <tissue evidence="1">Leaves</tissue>
    </source>
</reference>
<protein>
    <submittedName>
        <fullName evidence="1">Uncharacterized protein</fullName>
    </submittedName>
</protein>
<name>A0A396IR63_MEDTR</name>
<evidence type="ECO:0000313" key="1">
    <source>
        <dbReference type="EMBL" id="RHN67221.1"/>
    </source>
</evidence>
<dbReference type="Gramene" id="rna15381">
    <property type="protein sequence ID" value="RHN67221.1"/>
    <property type="gene ID" value="gene15381"/>
</dbReference>